<evidence type="ECO:0000313" key="1">
    <source>
        <dbReference type="EMBL" id="SMP33338.1"/>
    </source>
</evidence>
<evidence type="ECO:0000313" key="2">
    <source>
        <dbReference type="Proteomes" id="UP001157961"/>
    </source>
</evidence>
<proteinExistence type="predicted"/>
<sequence length="68" mass="7580">MQAYDRLPPELRNWLRTAVLPWSPASARGIWRKAGGAKDPAAALERLNVVEQATLRQDQQMQGIGLPN</sequence>
<dbReference type="Pfam" id="PF20135">
    <property type="entry name" value="DUF6525"/>
    <property type="match status" value="1"/>
</dbReference>
<name>A0ABY1PG00_9RHOB</name>
<protein>
    <submittedName>
        <fullName evidence="1">Uncharacterized protein</fullName>
    </submittedName>
</protein>
<dbReference type="InterPro" id="IPR045386">
    <property type="entry name" value="DUF6525"/>
</dbReference>
<comment type="caution">
    <text evidence="1">The sequence shown here is derived from an EMBL/GenBank/DDBJ whole genome shotgun (WGS) entry which is preliminary data.</text>
</comment>
<organism evidence="1 2">
    <name type="scientific">Shimia sagamensis</name>
    <dbReference type="NCBI Taxonomy" id="1566352"/>
    <lineage>
        <taxon>Bacteria</taxon>
        <taxon>Pseudomonadati</taxon>
        <taxon>Pseudomonadota</taxon>
        <taxon>Alphaproteobacteria</taxon>
        <taxon>Rhodobacterales</taxon>
        <taxon>Roseobacteraceae</taxon>
    </lineage>
</organism>
<accession>A0ABY1PG00</accession>
<dbReference type="Proteomes" id="UP001157961">
    <property type="component" value="Unassembled WGS sequence"/>
</dbReference>
<reference evidence="1 2" key="1">
    <citation type="submission" date="2017-05" db="EMBL/GenBank/DDBJ databases">
        <authorList>
            <person name="Varghese N."/>
            <person name="Submissions S."/>
        </authorList>
    </citation>
    <scope>NUCLEOTIDE SEQUENCE [LARGE SCALE GENOMIC DNA]</scope>
    <source>
        <strain evidence="1 2">DSM 29734</strain>
    </source>
</reference>
<dbReference type="EMBL" id="FXTY01000009">
    <property type="protein sequence ID" value="SMP33338.1"/>
    <property type="molecule type" value="Genomic_DNA"/>
</dbReference>
<gene>
    <name evidence="1" type="ORF">SAMN06265373_10959</name>
</gene>
<keyword evidence="2" id="KW-1185">Reference proteome</keyword>